<reference evidence="3" key="1">
    <citation type="submission" date="2021-01" db="EMBL/GenBank/DDBJ databases">
        <authorList>
            <person name="Bezrukov I."/>
        </authorList>
    </citation>
    <scope>NUCLEOTIDE SEQUENCE</scope>
</reference>
<dbReference type="Proteomes" id="UP000682877">
    <property type="component" value="Chromosome 5"/>
</dbReference>
<dbReference type="AlphaFoldDB" id="A0A8S2ABA9"/>
<dbReference type="SUPFAM" id="SSF53098">
    <property type="entry name" value="Ribonuclease H-like"/>
    <property type="match status" value="1"/>
</dbReference>
<sequence>MASSSTTDSTSVPETTNLQRKSNDVGWEFGMLINPNNLDKMECKLCGKEFSGGIYRLKQHVARIQGNVAACPNSKKEDQEKCKLAILEAQNKKKRVRMADLETRKMVNVDGKREEDDEVIEVEGMGANKSARMLGPMDRFTSGISPETPKGPILTPQQQHIKNLIAKERLHAVHQYVARWVYSHGIPFNAIANDEFKRMLEAAGQFGPGVTPPSQYQLREPLLKEEVDRVKGLMKEQEDEWKVNGCSVMTDAWSDRKRRSIMNLCINCKEGTMFLSSKDCSDDSHTGEYIFAYVNECIEKLGGDHVVQVVTDNATNNMAAAKLLKEARPTIFWTSCATHTINLMVEGISKLAMFEETIKMAKAFTIFIYAHHQTLSMMRSFTKRRDIVRPGITRFASAFLTLKSLVEKEENLKMMFASNQWKQCKWAKHVKGLAARNTATSMEFWDGVETCLKVFAPLVSVLRLVDGDQKPTMGFLHGELEEAKKEICKALGNHEKNYRPILGIIDEKGKDRLDSPLHWMAYFLNPYYFYKDSTIQFDRDIITATFKCVDAFFPNDVNTQTFVINTELPKYTKKEGNFGHPTAIKGCSKNDENYDPVQWWNFYGVEVPKLQTMAKKILSLTTSSSGCERNWSTFEGKQKEKNVDILVADSAAHAQDWIVEDADVELEDIPTNEDLVRELDESDDDGEDINVDFESDDEHAMEDLLEKRLTGTDSVGKKRVRDELGLDSPDVKRLREDLFHDSGFDPVIQDLDSVMKSLEDELSNTLVQGSGDGETQPDLGYLFEASDDELGLPPPPPLPLNLPPSCEETEETVMELVRASSESSEVGELCGFEDHVTDFGSCDLGDDGLFEYSDVCLDTGDLFSWRPEFLPAE</sequence>
<protein>
    <recommendedName>
        <fullName evidence="5">BED-type domain-containing protein</fullName>
    </recommendedName>
</protein>
<evidence type="ECO:0008006" key="5">
    <source>
        <dbReference type="Google" id="ProtNLM"/>
    </source>
</evidence>
<evidence type="ECO:0000259" key="2">
    <source>
        <dbReference type="Pfam" id="PF05699"/>
    </source>
</evidence>
<evidence type="ECO:0000313" key="3">
    <source>
        <dbReference type="EMBL" id="CAE6066916.1"/>
    </source>
</evidence>
<name>A0A8S2ABA9_ARAAE</name>
<dbReference type="PANTHER" id="PTHR32166:SF74">
    <property type="entry name" value="OS05G0256350 PROTEIN"/>
    <property type="match status" value="1"/>
</dbReference>
<dbReference type="InterPro" id="IPR007021">
    <property type="entry name" value="DUF659"/>
</dbReference>
<evidence type="ECO:0000259" key="1">
    <source>
        <dbReference type="Pfam" id="PF04937"/>
    </source>
</evidence>
<dbReference type="EMBL" id="LR999455">
    <property type="protein sequence ID" value="CAE6066916.1"/>
    <property type="molecule type" value="Genomic_DNA"/>
</dbReference>
<feature type="domain" description="HAT C-terminal dimerisation" evidence="2">
    <location>
        <begin position="592"/>
        <end position="638"/>
    </location>
</feature>
<dbReference type="Pfam" id="PF05699">
    <property type="entry name" value="Dimer_Tnp_hAT"/>
    <property type="match status" value="1"/>
</dbReference>
<gene>
    <name evidence="3" type="ORF">AARE701A_LOCUS11988</name>
</gene>
<proteinExistence type="predicted"/>
<evidence type="ECO:0000313" key="4">
    <source>
        <dbReference type="Proteomes" id="UP000682877"/>
    </source>
</evidence>
<keyword evidence="4" id="KW-1185">Reference proteome</keyword>
<dbReference type="Pfam" id="PF04937">
    <property type="entry name" value="DUF659"/>
    <property type="match status" value="1"/>
</dbReference>
<feature type="domain" description="DUF659" evidence="1">
    <location>
        <begin position="213"/>
        <end position="363"/>
    </location>
</feature>
<accession>A0A8S2ABA9</accession>
<organism evidence="3 4">
    <name type="scientific">Arabidopsis arenosa</name>
    <name type="common">Sand rock-cress</name>
    <name type="synonym">Cardaminopsis arenosa</name>
    <dbReference type="NCBI Taxonomy" id="38785"/>
    <lineage>
        <taxon>Eukaryota</taxon>
        <taxon>Viridiplantae</taxon>
        <taxon>Streptophyta</taxon>
        <taxon>Embryophyta</taxon>
        <taxon>Tracheophyta</taxon>
        <taxon>Spermatophyta</taxon>
        <taxon>Magnoliopsida</taxon>
        <taxon>eudicotyledons</taxon>
        <taxon>Gunneridae</taxon>
        <taxon>Pentapetalae</taxon>
        <taxon>rosids</taxon>
        <taxon>malvids</taxon>
        <taxon>Brassicales</taxon>
        <taxon>Brassicaceae</taxon>
        <taxon>Camelineae</taxon>
        <taxon>Arabidopsis</taxon>
    </lineage>
</organism>
<dbReference type="GO" id="GO:0046983">
    <property type="term" value="F:protein dimerization activity"/>
    <property type="evidence" value="ECO:0007669"/>
    <property type="project" value="InterPro"/>
</dbReference>
<dbReference type="PANTHER" id="PTHR32166">
    <property type="entry name" value="OSJNBA0013A04.12 PROTEIN"/>
    <property type="match status" value="1"/>
</dbReference>
<dbReference type="InterPro" id="IPR008906">
    <property type="entry name" value="HATC_C_dom"/>
</dbReference>
<dbReference type="InterPro" id="IPR012337">
    <property type="entry name" value="RNaseH-like_sf"/>
</dbReference>